<dbReference type="AlphaFoldDB" id="A0AA35KP60"/>
<protein>
    <submittedName>
        <fullName evidence="2">Uncharacterized protein</fullName>
    </submittedName>
</protein>
<gene>
    <name evidence="2" type="ORF">PODLI_1B035821</name>
</gene>
<accession>A0AA35KP60</accession>
<sequence length="105" mass="12231">MLGYYYEGLWNFCIAEKCMSLHRDWAYKVFVLGFLNVGTFSGFLCNLLSPLLWVCGKKEQILKGYLQLNFPVSGYYVDWNECVHRKIHSEYTSGIPWVVLHLGLV</sequence>
<organism evidence="2 3">
    <name type="scientific">Podarcis lilfordi</name>
    <name type="common">Lilford's wall lizard</name>
    <dbReference type="NCBI Taxonomy" id="74358"/>
    <lineage>
        <taxon>Eukaryota</taxon>
        <taxon>Metazoa</taxon>
        <taxon>Chordata</taxon>
        <taxon>Craniata</taxon>
        <taxon>Vertebrata</taxon>
        <taxon>Euteleostomi</taxon>
        <taxon>Lepidosauria</taxon>
        <taxon>Squamata</taxon>
        <taxon>Bifurcata</taxon>
        <taxon>Unidentata</taxon>
        <taxon>Episquamata</taxon>
        <taxon>Laterata</taxon>
        <taxon>Lacertibaenia</taxon>
        <taxon>Lacertidae</taxon>
        <taxon>Podarcis</taxon>
    </lineage>
</organism>
<keyword evidence="1" id="KW-0472">Membrane</keyword>
<keyword evidence="1" id="KW-0812">Transmembrane</keyword>
<name>A0AA35KP60_9SAUR</name>
<evidence type="ECO:0000313" key="3">
    <source>
        <dbReference type="Proteomes" id="UP001178461"/>
    </source>
</evidence>
<evidence type="ECO:0000256" key="1">
    <source>
        <dbReference type="SAM" id="Phobius"/>
    </source>
</evidence>
<proteinExistence type="predicted"/>
<dbReference type="EMBL" id="OX395133">
    <property type="protein sequence ID" value="CAI5781219.1"/>
    <property type="molecule type" value="Genomic_DNA"/>
</dbReference>
<feature type="transmembrane region" description="Helical" evidence="1">
    <location>
        <begin position="29"/>
        <end position="54"/>
    </location>
</feature>
<keyword evidence="1" id="KW-1133">Transmembrane helix</keyword>
<keyword evidence="3" id="KW-1185">Reference proteome</keyword>
<evidence type="ECO:0000313" key="2">
    <source>
        <dbReference type="EMBL" id="CAI5781219.1"/>
    </source>
</evidence>
<reference evidence="2" key="1">
    <citation type="submission" date="2022-12" db="EMBL/GenBank/DDBJ databases">
        <authorList>
            <person name="Alioto T."/>
            <person name="Alioto T."/>
            <person name="Gomez Garrido J."/>
        </authorList>
    </citation>
    <scope>NUCLEOTIDE SEQUENCE</scope>
</reference>
<dbReference type="Proteomes" id="UP001178461">
    <property type="component" value="Chromosome 8"/>
</dbReference>